<proteinExistence type="inferred from homology"/>
<evidence type="ECO:0000256" key="10">
    <source>
        <dbReference type="ARBA" id="ARBA00023015"/>
    </source>
</evidence>
<evidence type="ECO:0000256" key="8">
    <source>
        <dbReference type="ARBA" id="ARBA00022830"/>
    </source>
</evidence>
<dbReference type="EMBL" id="AF227240">
    <property type="protein sequence ID" value="AAF67123.1"/>
    <property type="molecule type" value="Genomic_DNA"/>
</dbReference>
<keyword evidence="13 18" id="KW-0804">Transcription</keyword>
<keyword evidence="4 18" id="KW-0945">Host-virus interaction</keyword>
<keyword evidence="14 18" id="KW-1035">Host cytoplasm</keyword>
<keyword evidence="12 18" id="KW-0010">Activator</keyword>
<evidence type="ECO:0000256" key="19">
    <source>
        <dbReference type="PIRNR" id="PIRNR003407"/>
    </source>
</evidence>
<evidence type="ECO:0000256" key="13">
    <source>
        <dbReference type="ARBA" id="ARBA00023163"/>
    </source>
</evidence>
<evidence type="ECO:0000313" key="21">
    <source>
        <dbReference type="Proteomes" id="UP000101963"/>
    </source>
</evidence>
<keyword evidence="15" id="KW-0922">Interferon antiviral system evasion</keyword>
<dbReference type="GO" id="GO:0039645">
    <property type="term" value="P:symbiont-mediated perturbation of host cell cycle G1/S transition checkpoint"/>
    <property type="evidence" value="ECO:0007669"/>
    <property type="project" value="UniProtKB-UniRule"/>
</dbReference>
<evidence type="ECO:0000256" key="18">
    <source>
        <dbReference type="HAMAP-Rule" id="MF_04004"/>
    </source>
</evidence>
<comment type="function">
    <text evidence="18">Plays a role in viral genome replication by driving entry of quiescent cells into the cell cycle. Stimulation of progression from G1 to S phase allows the virus to efficiently use the cellular DNA replicating machinery to achieve viral genome replication. E7 protein has both transforming and trans-activating activities. Induces the disassembly of the E2F1 transcription factor from RB1, with subsequent transcriptional activation of E2F1-regulated S-phase genes. Interferes with host histone deacetylation mediated by HDAC1 and HDAC2, leading to transcription activation. Plays also a role in the inhibition of both antiviral and antiproliferative functions of host interferon alpha. Interaction with host TMEM173/STING impairs the ability of TMEM173/STING to sense cytosolic DNA and promote the production of type I interferon (IFN-alpha and IFN-beta).</text>
</comment>
<comment type="subunit">
    <text evidence="18">Homodimer. Homooligomer. Interacts with host RB1; this interaction induces dissociation of RB1-E2F1 complex thereby disrupting RB1 activity. Interacts with host EP300; this interaction represses EP300 transcriptional activity. Interacts with protein E2; this interaction inhibits E7 oncogenic activity. Interacts with host TMEM173/STING; this interaction impairs the ability of TMEM173/STING to sense cytosolic DNA and promote the production of type I interferon (IFN-alpha and IFN-beta).</text>
</comment>
<dbReference type="GO" id="GO:0003700">
    <property type="term" value="F:DNA-binding transcription factor activity"/>
    <property type="evidence" value="ECO:0007669"/>
    <property type="project" value="UniProtKB-UniRule"/>
</dbReference>
<evidence type="ECO:0000256" key="17">
    <source>
        <dbReference type="ARBA" id="ARBA00023309"/>
    </source>
</evidence>
<keyword evidence="1 18" id="KW-1121">Modulation of host cell cycle by virus</keyword>
<evidence type="ECO:0000256" key="4">
    <source>
        <dbReference type="ARBA" id="ARBA00022581"/>
    </source>
</evidence>
<protein>
    <recommendedName>
        <fullName evidence="18 19">Protein E7</fullName>
    </recommendedName>
</protein>
<feature type="zinc finger region" evidence="18">
    <location>
        <begin position="53"/>
        <end position="89"/>
    </location>
</feature>
<dbReference type="GO" id="GO:0019904">
    <property type="term" value="F:protein domain specific binding"/>
    <property type="evidence" value="ECO:0007669"/>
    <property type="project" value="UniProtKB-UniRule"/>
</dbReference>
<evidence type="ECO:0000256" key="6">
    <source>
        <dbReference type="ARBA" id="ARBA00022723"/>
    </source>
</evidence>
<keyword evidence="9 18" id="KW-0862">Zinc</keyword>
<dbReference type="GO" id="GO:0006351">
    <property type="term" value="P:DNA-templated transcription"/>
    <property type="evidence" value="ECO:0007669"/>
    <property type="project" value="UniProtKB-UniRule"/>
</dbReference>
<dbReference type="PIRSF" id="PIRSF003407">
    <property type="entry name" value="Papvi_E7"/>
    <property type="match status" value="1"/>
</dbReference>
<keyword evidence="10 18" id="KW-0805">Transcription regulation</keyword>
<keyword evidence="21" id="KW-1185">Reference proteome</keyword>
<reference evidence="20 21" key="1">
    <citation type="journal article" date="2000" name="Virology">
        <title>Rabbit oral papillomavirus complete genome sequence and immunity following genital infection.</title>
        <authorList>
            <person name="Christensen N.D."/>
            <person name="Cladel N.M."/>
            <person name="Reed C.A."/>
            <person name="Han R."/>
        </authorList>
    </citation>
    <scope>NUCLEOTIDE SEQUENCE [LARGE SCALE GENOMIC DNA]</scope>
</reference>
<comment type="caution">
    <text evidence="18">Lacks conserved residue(s) required for the propagation of feature annotation.</text>
</comment>
<comment type="PTM">
    <text evidence="18">Highly phosphorylated.</text>
</comment>
<dbReference type="Pfam" id="PF00527">
    <property type="entry name" value="E7"/>
    <property type="match status" value="1"/>
</dbReference>
<feature type="short sequence motif" description="Nuclear export signal" evidence="18">
    <location>
        <begin position="71"/>
        <end position="79"/>
    </location>
</feature>
<evidence type="ECO:0000256" key="5">
    <source>
        <dbReference type="ARBA" id="ARBA00022632"/>
    </source>
</evidence>
<evidence type="ECO:0000256" key="2">
    <source>
        <dbReference type="ARBA" id="ARBA00022518"/>
    </source>
</evidence>
<evidence type="ECO:0000256" key="3">
    <source>
        <dbReference type="ARBA" id="ARBA00022562"/>
    </source>
</evidence>
<gene>
    <name evidence="18" type="primary">E7</name>
</gene>
<keyword evidence="6 18" id="KW-0479">Metal-binding</keyword>
<evidence type="ECO:0000313" key="20">
    <source>
        <dbReference type="EMBL" id="AAF67123.1"/>
    </source>
</evidence>
<evidence type="ECO:0000256" key="15">
    <source>
        <dbReference type="ARBA" id="ARBA00023258"/>
    </source>
</evidence>
<dbReference type="Gene3D" id="3.30.160.330">
    <property type="match status" value="1"/>
</dbReference>
<dbReference type="GO" id="GO:0052170">
    <property type="term" value="P:symbiont-mediated suppression of host innate immune response"/>
    <property type="evidence" value="ECO:0007669"/>
    <property type="project" value="UniProtKB-KW"/>
</dbReference>
<accession>Q9J030</accession>
<evidence type="ECO:0000256" key="16">
    <source>
        <dbReference type="ARBA" id="ARBA00023280"/>
    </source>
</evidence>
<dbReference type="RefSeq" id="NP_057842.1">
    <property type="nucleotide sequence ID" value="NC_002232.1"/>
</dbReference>
<evidence type="ECO:0000256" key="12">
    <source>
        <dbReference type="ARBA" id="ARBA00023159"/>
    </source>
</evidence>
<keyword evidence="3 18" id="KW-1048">Host nucleus</keyword>
<name>Q9J030_9PAPI</name>
<keyword evidence="17 18" id="KW-1078">G1/S host cell cycle checkpoint dysregulation by virus</keyword>
<dbReference type="GO" id="GO:0042025">
    <property type="term" value="C:host cell nucleus"/>
    <property type="evidence" value="ECO:0007669"/>
    <property type="project" value="UniProtKB-SubCell"/>
</dbReference>
<evidence type="ECO:0000256" key="9">
    <source>
        <dbReference type="ARBA" id="ARBA00022833"/>
    </source>
</evidence>
<comment type="function">
    <text evidence="19">E7 protein has both transforming and trans-activating activities.</text>
</comment>
<dbReference type="HAMAP" id="MF_04004">
    <property type="entry name" value="PPV_E7"/>
    <property type="match status" value="1"/>
</dbReference>
<dbReference type="InterPro" id="IPR000148">
    <property type="entry name" value="Papilloma_E7"/>
</dbReference>
<keyword evidence="8 18" id="KW-1114">Inhibition of host interferon signaling pathway by virus</keyword>
<dbReference type="SUPFAM" id="SSF161234">
    <property type="entry name" value="E7 C-terminal domain-like"/>
    <property type="match status" value="1"/>
</dbReference>
<dbReference type="Proteomes" id="UP000101963">
    <property type="component" value="Segment"/>
</dbReference>
<keyword evidence="2 18" id="KW-0244">Early protein</keyword>
<organism evidence="20 21">
    <name type="scientific">Oryctolagus cuniculus papillomavirus 1</name>
    <dbReference type="NCBI Taxonomy" id="2772507"/>
    <lineage>
        <taxon>Viruses</taxon>
        <taxon>Monodnaviria</taxon>
        <taxon>Shotokuvirae</taxon>
        <taxon>Cossaviricota</taxon>
        <taxon>Papovaviricetes</taxon>
        <taxon>Zurhausenvirales</taxon>
        <taxon>Papillomaviridae</taxon>
        <taxon>Firstpapillomavirinae</taxon>
        <taxon>Kappapapillomavirus</taxon>
        <taxon>Kappapapillomavirus 1</taxon>
    </lineage>
</organism>
<comment type="domain">
    <text evidence="18">The E7 terminal domain is an intrinsically disordered domain, whose flexibility and conformational transitions confer target adaptability to the oncoprotein. It allows adaptation to a variety of protein targets and exposes the PEST degradation sequence that regulates its turnover in the cell.</text>
</comment>
<dbReference type="KEGG" id="vg:1460790"/>
<dbReference type="GO" id="GO:0030430">
    <property type="term" value="C:host cell cytoplasm"/>
    <property type="evidence" value="ECO:0007669"/>
    <property type="project" value="UniProtKB-SubCell"/>
</dbReference>
<dbReference type="GO" id="GO:0008270">
    <property type="term" value="F:zinc ion binding"/>
    <property type="evidence" value="ECO:0007669"/>
    <property type="project" value="UniProtKB-KW"/>
</dbReference>
<comment type="similarity">
    <text evidence="18 19">Belongs to the papillomaviridae E7 protein family.</text>
</comment>
<dbReference type="GO" id="GO:0039502">
    <property type="term" value="P:symbiont-mediated suppression of host type I interferon-mediated signaling pathway"/>
    <property type="evidence" value="ECO:0007669"/>
    <property type="project" value="UniProtKB-UniRule"/>
</dbReference>
<evidence type="ECO:0000256" key="14">
    <source>
        <dbReference type="ARBA" id="ARBA00023200"/>
    </source>
</evidence>
<keyword evidence="11 18" id="KW-0238">DNA-binding</keyword>
<keyword evidence="7 18" id="KW-0863">Zinc-finger</keyword>
<evidence type="ECO:0000256" key="1">
    <source>
        <dbReference type="ARBA" id="ARBA00022504"/>
    </source>
</evidence>
<keyword evidence="5 18" id="KW-1090">Inhibition of host innate immune response by virus</keyword>
<evidence type="ECO:0000256" key="7">
    <source>
        <dbReference type="ARBA" id="ARBA00022771"/>
    </source>
</evidence>
<keyword evidence="16 18" id="KW-0899">Viral immunoevasion</keyword>
<dbReference type="GO" id="GO:0003677">
    <property type="term" value="F:DNA binding"/>
    <property type="evidence" value="ECO:0007669"/>
    <property type="project" value="UniProtKB-UniRule"/>
</dbReference>
<feature type="short sequence motif" description="LXCXE motif; interaction with host RB1 and TMEM173/STING" evidence="18">
    <location>
        <begin position="22"/>
        <end position="26"/>
    </location>
</feature>
<evidence type="ECO:0000256" key="11">
    <source>
        <dbReference type="ARBA" id="ARBA00023125"/>
    </source>
</evidence>
<sequence>MIGPKPTLQDIVLTETADPVNLHCNERVDDIILEEEDQQGKQVHSAYLIVVECGDCGKRLRFTCVSDKDSIRGFQQLLLGPLLLLCKDCAANV</sequence>
<comment type="subcellular location">
    <subcellularLocation>
        <location evidence="18">Host cytoplasm</location>
    </subcellularLocation>
    <subcellularLocation>
        <location evidence="18">Host nucleus</location>
    </subcellularLocation>
    <text evidence="18">Predominantly found in the host nucleus.</text>
</comment>